<accession>A0A6I1FMM1</accession>
<dbReference type="GO" id="GO:0005737">
    <property type="term" value="C:cytoplasm"/>
    <property type="evidence" value="ECO:0007669"/>
    <property type="project" value="TreeGrafter"/>
</dbReference>
<proteinExistence type="inferred from homology"/>
<organism evidence="6 7">
    <name type="scientific">Bacillus aerolatus</name>
    <dbReference type="NCBI Taxonomy" id="2653354"/>
    <lineage>
        <taxon>Bacteria</taxon>
        <taxon>Bacillati</taxon>
        <taxon>Bacillota</taxon>
        <taxon>Bacilli</taxon>
        <taxon>Bacillales</taxon>
        <taxon>Bacillaceae</taxon>
        <taxon>Bacillus</taxon>
    </lineage>
</organism>
<protein>
    <submittedName>
        <fullName evidence="6">FAD-dependent oxidoreductase</fullName>
    </submittedName>
</protein>
<dbReference type="Gene3D" id="3.30.9.10">
    <property type="entry name" value="D-Amino Acid Oxidase, subunit A, domain 2"/>
    <property type="match status" value="1"/>
</dbReference>
<evidence type="ECO:0000256" key="3">
    <source>
        <dbReference type="ARBA" id="ARBA00022630"/>
    </source>
</evidence>
<keyword evidence="4" id="KW-0560">Oxidoreductase</keyword>
<keyword evidence="3" id="KW-0285">Flavoprotein</keyword>
<dbReference type="InterPro" id="IPR006076">
    <property type="entry name" value="FAD-dep_OxRdtase"/>
</dbReference>
<dbReference type="GO" id="GO:0016491">
    <property type="term" value="F:oxidoreductase activity"/>
    <property type="evidence" value="ECO:0007669"/>
    <property type="project" value="UniProtKB-KW"/>
</dbReference>
<dbReference type="SUPFAM" id="SSF54373">
    <property type="entry name" value="FAD-linked reductases, C-terminal domain"/>
    <property type="match status" value="1"/>
</dbReference>
<dbReference type="RefSeq" id="WP_152150264.1">
    <property type="nucleotide sequence ID" value="NZ_WEIO01000002.1"/>
</dbReference>
<evidence type="ECO:0000313" key="6">
    <source>
        <dbReference type="EMBL" id="KAB7708279.1"/>
    </source>
</evidence>
<dbReference type="Proteomes" id="UP000429595">
    <property type="component" value="Unassembled WGS sequence"/>
</dbReference>
<evidence type="ECO:0000256" key="1">
    <source>
        <dbReference type="ARBA" id="ARBA00001974"/>
    </source>
</evidence>
<sequence>MKEKVVIIGGGIIGLSSAYYLTQKGFEVIVLDKGEFGEACSKGNQGWICPALHEPVPAPGLMTESFKMLLQKDSPLYIKPSALPQLSGWVTQFMKYCNERDFEAGETALLTLSQSTLKLFDSLQSEGLDFELHKKGILFAFLNQENLNQKMKRLENGADAHGHESPVTLSAAEVQELEPSLSNRVIGGILLSKQYHIRPETFSKALTKRLLASGADLRANTEVIDIERQDKEVIAVKTKTERIEADHFLIATGAWSGTLAKRIGYSLPLTAGKGYSITTTNPTVKIQRPLYLGDVKAGITPFNNAVRIGGTMELSGINTNLDKKRVQGIRSAVSNYLNENLTGDTEEEWTGMRPMTPDGLPVLGRVPNYKNLFVSTGHGMVGMAMAPATGKIMSDLIHSGQTEFNIQPFEPNRFAV</sequence>
<comment type="similarity">
    <text evidence="2">Belongs to the DadA oxidoreductase family.</text>
</comment>
<dbReference type="InterPro" id="IPR036188">
    <property type="entry name" value="FAD/NAD-bd_sf"/>
</dbReference>
<dbReference type="Pfam" id="PF01266">
    <property type="entry name" value="DAO"/>
    <property type="match status" value="1"/>
</dbReference>
<evidence type="ECO:0000259" key="5">
    <source>
        <dbReference type="Pfam" id="PF01266"/>
    </source>
</evidence>
<dbReference type="SUPFAM" id="SSF51905">
    <property type="entry name" value="FAD/NAD(P)-binding domain"/>
    <property type="match status" value="1"/>
</dbReference>
<gene>
    <name evidence="6" type="ORF">F9802_06150</name>
</gene>
<name>A0A6I1FMM1_9BACI</name>
<evidence type="ECO:0000256" key="2">
    <source>
        <dbReference type="ARBA" id="ARBA00009410"/>
    </source>
</evidence>
<dbReference type="EMBL" id="WEIO01000002">
    <property type="protein sequence ID" value="KAB7708279.1"/>
    <property type="molecule type" value="Genomic_DNA"/>
</dbReference>
<comment type="caution">
    <text evidence="6">The sequence shown here is derived from an EMBL/GenBank/DDBJ whole genome shotgun (WGS) entry which is preliminary data.</text>
</comment>
<evidence type="ECO:0000313" key="7">
    <source>
        <dbReference type="Proteomes" id="UP000429595"/>
    </source>
</evidence>
<dbReference type="Gene3D" id="3.50.50.60">
    <property type="entry name" value="FAD/NAD(P)-binding domain"/>
    <property type="match status" value="2"/>
</dbReference>
<keyword evidence="7" id="KW-1185">Reference proteome</keyword>
<dbReference type="PANTHER" id="PTHR13847:SF286">
    <property type="entry name" value="D-AMINO ACID DEHYDROGENASE"/>
    <property type="match status" value="1"/>
</dbReference>
<feature type="domain" description="FAD dependent oxidoreductase" evidence="5">
    <location>
        <begin position="4"/>
        <end position="396"/>
    </location>
</feature>
<comment type="cofactor">
    <cofactor evidence="1">
        <name>FAD</name>
        <dbReference type="ChEBI" id="CHEBI:57692"/>
    </cofactor>
</comment>
<dbReference type="PANTHER" id="PTHR13847">
    <property type="entry name" value="SARCOSINE DEHYDROGENASE-RELATED"/>
    <property type="match status" value="1"/>
</dbReference>
<reference evidence="6 7" key="1">
    <citation type="submission" date="2019-10" db="EMBL/GenBank/DDBJ databases">
        <title>Bacillus aerolatum sp. nov., isolated from bioaerosol of sport playgrounds.</title>
        <authorList>
            <person name="Chen P."/>
            <person name="Zhang G."/>
        </authorList>
    </citation>
    <scope>NUCLEOTIDE SEQUENCE [LARGE SCALE GENOMIC DNA]</scope>
    <source>
        <strain evidence="6 7">CX253</strain>
    </source>
</reference>
<evidence type="ECO:0000256" key="4">
    <source>
        <dbReference type="ARBA" id="ARBA00023002"/>
    </source>
</evidence>
<dbReference type="AlphaFoldDB" id="A0A6I1FMM1"/>